<keyword evidence="2" id="KW-1185">Reference proteome</keyword>
<comment type="caution">
    <text evidence="1">The sequence shown here is derived from an EMBL/GenBank/DDBJ whole genome shotgun (WGS) entry which is preliminary data.</text>
</comment>
<dbReference type="AlphaFoldDB" id="A0A256FA37"/>
<reference evidence="1 2" key="1">
    <citation type="submission" date="2017-07" db="EMBL/GenBank/DDBJ databases">
        <title>Phylogenetic study on the rhizospheric bacterium Ochrobactrum sp. A44.</title>
        <authorList>
            <person name="Krzyzanowska D.M."/>
            <person name="Ossowicki A."/>
            <person name="Rajewska M."/>
            <person name="Maciag T."/>
            <person name="Kaczynski Z."/>
            <person name="Czerwicka M."/>
            <person name="Jafra S."/>
        </authorList>
    </citation>
    <scope>NUCLEOTIDE SEQUENCE [LARGE SCALE GENOMIC DNA]</scope>
    <source>
        <strain evidence="1 2">PR17</strain>
    </source>
</reference>
<evidence type="ECO:0000313" key="2">
    <source>
        <dbReference type="Proteomes" id="UP000216345"/>
    </source>
</evidence>
<gene>
    <name evidence="1" type="ORF">CEV32_1589</name>
</gene>
<accession>A0A256FA37</accession>
<name>A0A256FA37_9HYPH</name>
<organism evidence="1 2">
    <name type="scientific">Brucella rhizosphaerae</name>
    <dbReference type="NCBI Taxonomy" id="571254"/>
    <lineage>
        <taxon>Bacteria</taxon>
        <taxon>Pseudomonadati</taxon>
        <taxon>Pseudomonadota</taxon>
        <taxon>Alphaproteobacteria</taxon>
        <taxon>Hyphomicrobiales</taxon>
        <taxon>Brucellaceae</taxon>
        <taxon>Brucella/Ochrobactrum group</taxon>
        <taxon>Brucella</taxon>
    </lineage>
</organism>
<dbReference type="EMBL" id="NNRK01000033">
    <property type="protein sequence ID" value="OYR11291.1"/>
    <property type="molecule type" value="Genomic_DNA"/>
</dbReference>
<proteinExistence type="predicted"/>
<sequence>MPLYLVRTKEENLQISDSSPIRSGFGLKVNENGFLQDEDFNSLSGKIDHS</sequence>
<dbReference type="Proteomes" id="UP000216345">
    <property type="component" value="Unassembled WGS sequence"/>
</dbReference>
<evidence type="ECO:0000313" key="1">
    <source>
        <dbReference type="EMBL" id="OYR11291.1"/>
    </source>
</evidence>
<protein>
    <submittedName>
        <fullName evidence="1">Uncharacterized protein</fullName>
    </submittedName>
</protein>